<dbReference type="PROSITE" id="PS00135">
    <property type="entry name" value="TRYPSIN_SER"/>
    <property type="match status" value="1"/>
</dbReference>
<dbReference type="STRING" id="133381.A0A2T9ZIB9"/>
<evidence type="ECO:0000313" key="6">
    <source>
        <dbReference type="Proteomes" id="UP000245609"/>
    </source>
</evidence>
<dbReference type="InterPro" id="IPR043504">
    <property type="entry name" value="Peptidase_S1_PA_chymotrypsin"/>
</dbReference>
<dbReference type="PANTHER" id="PTHR24252:SF7">
    <property type="entry name" value="HYALIN"/>
    <property type="match status" value="1"/>
</dbReference>
<reference evidence="5 6" key="1">
    <citation type="journal article" date="2018" name="MBio">
        <title>Comparative Genomics Reveals the Core Gene Toolbox for the Fungus-Insect Symbiosis.</title>
        <authorList>
            <person name="Wang Y."/>
            <person name="Stata M."/>
            <person name="Wang W."/>
            <person name="Stajich J.E."/>
            <person name="White M.M."/>
            <person name="Moncalvo J.M."/>
        </authorList>
    </citation>
    <scope>NUCLEOTIDE SEQUENCE [LARGE SCALE GENOMIC DNA]</scope>
    <source>
        <strain evidence="5 6">SC-DP-2</strain>
    </source>
</reference>
<feature type="domain" description="Peptidase S1" evidence="4">
    <location>
        <begin position="23"/>
        <end position="257"/>
    </location>
</feature>
<dbReference type="PANTHER" id="PTHR24252">
    <property type="entry name" value="ACROSIN-RELATED"/>
    <property type="match status" value="1"/>
</dbReference>
<gene>
    <name evidence="5" type="ORF">BB560_001188</name>
</gene>
<keyword evidence="2" id="KW-0378">Hydrolase</keyword>
<keyword evidence="3" id="KW-0732">Signal</keyword>
<dbReference type="Pfam" id="PF00089">
    <property type="entry name" value="Trypsin"/>
    <property type="match status" value="1"/>
</dbReference>
<comment type="caution">
    <text evidence="5">The sequence shown here is derived from an EMBL/GenBank/DDBJ whole genome shotgun (WGS) entry which is preliminary data.</text>
</comment>
<dbReference type="PROSITE" id="PS50240">
    <property type="entry name" value="TRYPSIN_DOM"/>
    <property type="match status" value="1"/>
</dbReference>
<keyword evidence="2" id="KW-0645">Protease</keyword>
<dbReference type="SMART" id="SM00020">
    <property type="entry name" value="Tryp_SPc"/>
    <property type="match status" value="1"/>
</dbReference>
<dbReference type="InterPro" id="IPR001254">
    <property type="entry name" value="Trypsin_dom"/>
</dbReference>
<dbReference type="CDD" id="cd00190">
    <property type="entry name" value="Tryp_SPc"/>
    <property type="match status" value="1"/>
</dbReference>
<keyword evidence="2" id="KW-0720">Serine protease</keyword>
<evidence type="ECO:0000256" key="1">
    <source>
        <dbReference type="ARBA" id="ARBA00023157"/>
    </source>
</evidence>
<dbReference type="InterPro" id="IPR001314">
    <property type="entry name" value="Peptidase_S1A"/>
</dbReference>
<dbReference type="GO" id="GO:0004252">
    <property type="term" value="F:serine-type endopeptidase activity"/>
    <property type="evidence" value="ECO:0007669"/>
    <property type="project" value="InterPro"/>
</dbReference>
<evidence type="ECO:0000256" key="3">
    <source>
        <dbReference type="SAM" id="SignalP"/>
    </source>
</evidence>
<evidence type="ECO:0000259" key="4">
    <source>
        <dbReference type="PROSITE" id="PS50240"/>
    </source>
</evidence>
<dbReference type="Gene3D" id="2.40.10.10">
    <property type="entry name" value="Trypsin-like serine proteases"/>
    <property type="match status" value="1"/>
</dbReference>
<dbReference type="OrthoDB" id="6380398at2759"/>
<dbReference type="AlphaFoldDB" id="A0A2T9ZIB9"/>
<dbReference type="InterPro" id="IPR033116">
    <property type="entry name" value="TRYPSIN_SER"/>
</dbReference>
<dbReference type="FunFam" id="2.40.10.10:FF:000068">
    <property type="entry name" value="transmembrane protease serine 2"/>
    <property type="match status" value="1"/>
</dbReference>
<evidence type="ECO:0000256" key="2">
    <source>
        <dbReference type="RuleBase" id="RU363034"/>
    </source>
</evidence>
<dbReference type="InterPro" id="IPR009003">
    <property type="entry name" value="Peptidase_S1_PA"/>
</dbReference>
<name>A0A2T9ZIB9_9FUNG</name>
<dbReference type="SUPFAM" id="SSF50494">
    <property type="entry name" value="Trypsin-like serine proteases"/>
    <property type="match status" value="1"/>
</dbReference>
<dbReference type="PROSITE" id="PS00134">
    <property type="entry name" value="TRYPSIN_HIS"/>
    <property type="match status" value="1"/>
</dbReference>
<proteinExistence type="predicted"/>
<keyword evidence="6" id="KW-1185">Reference proteome</keyword>
<dbReference type="PRINTS" id="PR00722">
    <property type="entry name" value="CHYMOTRYPSIN"/>
</dbReference>
<dbReference type="GO" id="GO:0006508">
    <property type="term" value="P:proteolysis"/>
    <property type="evidence" value="ECO:0007669"/>
    <property type="project" value="UniProtKB-KW"/>
</dbReference>
<protein>
    <recommendedName>
        <fullName evidence="4">Peptidase S1 domain-containing protein</fullName>
    </recommendedName>
</protein>
<dbReference type="EMBL" id="MBFS01000138">
    <property type="protein sequence ID" value="PVV04310.1"/>
    <property type="molecule type" value="Genomic_DNA"/>
</dbReference>
<dbReference type="InterPro" id="IPR018114">
    <property type="entry name" value="TRYPSIN_HIS"/>
</dbReference>
<dbReference type="Proteomes" id="UP000245609">
    <property type="component" value="Unassembled WGS sequence"/>
</dbReference>
<accession>A0A2T9ZIB9</accession>
<evidence type="ECO:0000313" key="5">
    <source>
        <dbReference type="EMBL" id="PVV04310.1"/>
    </source>
</evidence>
<feature type="signal peptide" evidence="3">
    <location>
        <begin position="1"/>
        <end position="16"/>
    </location>
</feature>
<feature type="chain" id="PRO_5015663599" description="Peptidase S1 domain-containing protein" evidence="3">
    <location>
        <begin position="17"/>
        <end position="265"/>
    </location>
</feature>
<sequence>MKFNLFVLLLAPLVNCQRNATRIIGGVDARPGVYPFAGTLVNYKHGTFCGSSLLSNRWLVTAAHCVYDLSPSDVKITLGSNTFNIAAGKPISEIKIHPNYSKATQRNDIAVIRLSSPVNLRTVKIATQPPVRDGETLRAVGWGLTDFKSSSPAETLQEVDLTTIPRDECRKRLSTFEGNGVGTQICTGNTPGKDTCSGDSGGPLLRDSSGEWVLVGITSFGAWKSNVTLTVTCGVPEVVGIYTNAMRYIDFISSATGLSRGSFTK</sequence>
<keyword evidence="1" id="KW-1015">Disulfide bond</keyword>
<organism evidence="5 6">
    <name type="scientific">Smittium megazygosporum</name>
    <dbReference type="NCBI Taxonomy" id="133381"/>
    <lineage>
        <taxon>Eukaryota</taxon>
        <taxon>Fungi</taxon>
        <taxon>Fungi incertae sedis</taxon>
        <taxon>Zoopagomycota</taxon>
        <taxon>Kickxellomycotina</taxon>
        <taxon>Harpellomycetes</taxon>
        <taxon>Harpellales</taxon>
        <taxon>Legeriomycetaceae</taxon>
        <taxon>Smittium</taxon>
    </lineage>
</organism>